<gene>
    <name evidence="1" type="ORF">CGI_10002485</name>
</gene>
<dbReference type="EMBL" id="JH815967">
    <property type="protein sequence ID" value="EKC22327.1"/>
    <property type="molecule type" value="Genomic_DNA"/>
</dbReference>
<sequence>MLTTGDHQEHKLIDFFENIRRKKGVIPKDLKELEKCKYPSPVLLISPVQNYNTNAITITITFSRDSLSLVRSGNSWRDHLSYSSQKRGCSDGPLFVLGPELMEGPVDSSVGHSLVTCELLLIPKPHDDAQLAGFLQQQGNKDSEHGPLADPPHVTVDPRILNVLDSCRKSCVVASCFKLSNVPRKK</sequence>
<name>K1PEH9_MAGGI</name>
<dbReference type="HOGENOM" id="CLU_1455773_0_0_1"/>
<reference evidence="1" key="1">
    <citation type="journal article" date="2012" name="Nature">
        <title>The oyster genome reveals stress adaptation and complexity of shell formation.</title>
        <authorList>
            <person name="Zhang G."/>
            <person name="Fang X."/>
            <person name="Guo X."/>
            <person name="Li L."/>
            <person name="Luo R."/>
            <person name="Xu F."/>
            <person name="Yang P."/>
            <person name="Zhang L."/>
            <person name="Wang X."/>
            <person name="Qi H."/>
            <person name="Xiong Z."/>
            <person name="Que H."/>
            <person name="Xie Y."/>
            <person name="Holland P.W."/>
            <person name="Paps J."/>
            <person name="Zhu Y."/>
            <person name="Wu F."/>
            <person name="Chen Y."/>
            <person name="Wang J."/>
            <person name="Peng C."/>
            <person name="Meng J."/>
            <person name="Yang L."/>
            <person name="Liu J."/>
            <person name="Wen B."/>
            <person name="Zhang N."/>
            <person name="Huang Z."/>
            <person name="Zhu Q."/>
            <person name="Feng Y."/>
            <person name="Mount A."/>
            <person name="Hedgecock D."/>
            <person name="Xu Z."/>
            <person name="Liu Y."/>
            <person name="Domazet-Loso T."/>
            <person name="Du Y."/>
            <person name="Sun X."/>
            <person name="Zhang S."/>
            <person name="Liu B."/>
            <person name="Cheng P."/>
            <person name="Jiang X."/>
            <person name="Li J."/>
            <person name="Fan D."/>
            <person name="Wang W."/>
            <person name="Fu W."/>
            <person name="Wang T."/>
            <person name="Wang B."/>
            <person name="Zhang J."/>
            <person name="Peng Z."/>
            <person name="Li Y."/>
            <person name="Li N."/>
            <person name="Wang J."/>
            <person name="Chen M."/>
            <person name="He Y."/>
            <person name="Tan F."/>
            <person name="Song X."/>
            <person name="Zheng Q."/>
            <person name="Huang R."/>
            <person name="Yang H."/>
            <person name="Du X."/>
            <person name="Chen L."/>
            <person name="Yang M."/>
            <person name="Gaffney P.M."/>
            <person name="Wang S."/>
            <person name="Luo L."/>
            <person name="She Z."/>
            <person name="Ming Y."/>
            <person name="Huang W."/>
            <person name="Zhang S."/>
            <person name="Huang B."/>
            <person name="Zhang Y."/>
            <person name="Qu T."/>
            <person name="Ni P."/>
            <person name="Miao G."/>
            <person name="Wang J."/>
            <person name="Wang Q."/>
            <person name="Steinberg C.E."/>
            <person name="Wang H."/>
            <person name="Li N."/>
            <person name="Qian L."/>
            <person name="Zhang G."/>
            <person name="Li Y."/>
            <person name="Yang H."/>
            <person name="Liu X."/>
            <person name="Wang J."/>
            <person name="Yin Y."/>
            <person name="Wang J."/>
        </authorList>
    </citation>
    <scope>NUCLEOTIDE SEQUENCE [LARGE SCALE GENOMIC DNA]</scope>
    <source>
        <strain evidence="1">05x7-T-G4-1.051#20</strain>
    </source>
</reference>
<dbReference type="InParanoid" id="K1PEH9"/>
<organism evidence="1">
    <name type="scientific">Magallana gigas</name>
    <name type="common">Pacific oyster</name>
    <name type="synonym">Crassostrea gigas</name>
    <dbReference type="NCBI Taxonomy" id="29159"/>
    <lineage>
        <taxon>Eukaryota</taxon>
        <taxon>Metazoa</taxon>
        <taxon>Spiralia</taxon>
        <taxon>Lophotrochozoa</taxon>
        <taxon>Mollusca</taxon>
        <taxon>Bivalvia</taxon>
        <taxon>Autobranchia</taxon>
        <taxon>Pteriomorphia</taxon>
        <taxon>Ostreida</taxon>
        <taxon>Ostreoidea</taxon>
        <taxon>Ostreidae</taxon>
        <taxon>Magallana</taxon>
    </lineage>
</organism>
<proteinExistence type="predicted"/>
<evidence type="ECO:0000313" key="1">
    <source>
        <dbReference type="EMBL" id="EKC22327.1"/>
    </source>
</evidence>
<accession>K1PEH9</accession>
<protein>
    <submittedName>
        <fullName evidence="1">Uncharacterized protein</fullName>
    </submittedName>
</protein>
<dbReference type="AlphaFoldDB" id="K1PEH9"/>